<dbReference type="VEuPathDB" id="MicrosporidiaDB:NAPIS_ORF02770"/>
<dbReference type="EMBL" id="KE647381">
    <property type="protein sequence ID" value="EQB59669.1"/>
    <property type="molecule type" value="Genomic_DNA"/>
</dbReference>
<dbReference type="Proteomes" id="UP000053780">
    <property type="component" value="Unassembled WGS sequence"/>
</dbReference>
<evidence type="ECO:0000313" key="2">
    <source>
        <dbReference type="Proteomes" id="UP000053780"/>
    </source>
</evidence>
<name>T0L583_9MICR</name>
<organism evidence="1 2">
    <name type="scientific">Vairimorpha apis BRL 01</name>
    <dbReference type="NCBI Taxonomy" id="1037528"/>
    <lineage>
        <taxon>Eukaryota</taxon>
        <taxon>Fungi</taxon>
        <taxon>Fungi incertae sedis</taxon>
        <taxon>Microsporidia</taxon>
        <taxon>Nosematidae</taxon>
        <taxon>Vairimorpha</taxon>
    </lineage>
</organism>
<sequence>MKSTNTLIIPPVLYKSLISSSYNWDNYIQVYLWKILIYQKILFHIEIEVDESELKSDESREGYDLYLHIS</sequence>
<reference evidence="1 2" key="1">
    <citation type="journal article" date="2013" name="BMC Genomics">
        <title>Genome sequencing and comparative genomics of honey bee microsporidia, Nosema apis reveal novel insights into host-parasite interactions.</title>
        <authorList>
            <person name="Chen Yp."/>
            <person name="Pettis J.S."/>
            <person name="Zhao Y."/>
            <person name="Liu X."/>
            <person name="Tallon L.J."/>
            <person name="Sadzewicz L.D."/>
            <person name="Li R."/>
            <person name="Zheng H."/>
            <person name="Huang S."/>
            <person name="Zhang X."/>
            <person name="Hamilton M.C."/>
            <person name="Pernal S.F."/>
            <person name="Melathopoulos A.P."/>
            <person name="Yan X."/>
            <person name="Evans J.D."/>
        </authorList>
    </citation>
    <scope>NUCLEOTIDE SEQUENCE [LARGE SCALE GENOMIC DNA]</scope>
    <source>
        <strain evidence="1 2">BRL 01</strain>
    </source>
</reference>
<accession>T0L583</accession>
<dbReference type="OrthoDB" id="2021145at2759"/>
<gene>
    <name evidence="1" type="ORF">NAPIS_ORF02770</name>
</gene>
<proteinExistence type="predicted"/>
<keyword evidence="2" id="KW-1185">Reference proteome</keyword>
<dbReference type="AlphaFoldDB" id="T0L583"/>
<protein>
    <submittedName>
        <fullName evidence="1">Uncharacterized protein</fullName>
    </submittedName>
</protein>
<evidence type="ECO:0000313" key="1">
    <source>
        <dbReference type="EMBL" id="EQB59669.1"/>
    </source>
</evidence>
<dbReference type="HOGENOM" id="CLU_2758432_0_0_1"/>